<comment type="caution">
    <text evidence="13">The sequence shown here is derived from an EMBL/GenBank/DDBJ whole genome shotgun (WGS) entry which is preliminary data.</text>
</comment>
<keyword evidence="8" id="KW-0255">Endonuclease</keyword>
<keyword evidence="5" id="KW-0819">tRNA processing</keyword>
<sequence>MFSDQSRYLFNCGEGTQRLAHEHKMKLAKLEHIFITQPVWKNIGGLPGTALTIQDVGVPEITLHGPPGLEEIFVATKRFVVIKDLKIHMAECGVNNILEDNVMTVKYVPLLRIESFANEVDIEEGENIAGVKNSEANAIAEQADACTSTRSEKKRRRRRSKSSSSTNSTSEEVVDDTDYYAHEHSGGRTSPNLVSINSQQILQEIKEKGTSMTYICRLRPRPGALNLDKCVKMGVPPGPLLGKLKGGEDITLSNGAVVTSKDVCEPDDPGPVFIVVDCPTEEYLDSLVNNDELKKHQVFAKNDEDLACLVVHFTPAVIVRHPRYKKWIESFSPSTQHLMLNENNTCMGSEAVHKIQYKLNLLNKDLFPILGDQGTQVVYEASGVHINKKQRCDCKSESTTQNDLDMNNLSVKSRPTSPVEPYIFPNTFCNYHLRPKKGLDRTAELKLNTVEYVSETMELDGFSDVLQKLYQDLNEMKKRLTVRDYPKILFLGTGSCIPNKTRNTSGILLTLSENENVLLDCGEGTCGQLIRFFGNEIADTTLVNTNAIYISHLHADHHIGLIGFLQGRRRALDNLGLDKGPLYLFAPKQIMTWLNFYDRCFENIKSEFVLVPNGDLLFDKVVISESSKKDILDRLKIRDIRTCYVKHCPNAFGLNLTNRDGVKITYSGGYDAFREFNPTRQRL</sequence>
<dbReference type="EMBL" id="JAPWTJ010000298">
    <property type="protein sequence ID" value="KAJ8979969.1"/>
    <property type="molecule type" value="Genomic_DNA"/>
</dbReference>
<comment type="similarity">
    <text evidence="3">Belongs to the RNase Z family.</text>
</comment>
<dbReference type="EC" id="3.1.26.11" evidence="4"/>
<keyword evidence="7" id="KW-0479">Metal-binding</keyword>
<keyword evidence="10" id="KW-0862">Zinc</keyword>
<evidence type="ECO:0000256" key="10">
    <source>
        <dbReference type="ARBA" id="ARBA00022833"/>
    </source>
</evidence>
<dbReference type="InterPro" id="IPR047151">
    <property type="entry name" value="RNZ2-like"/>
</dbReference>
<feature type="compositionally biased region" description="Low complexity" evidence="11">
    <location>
        <begin position="162"/>
        <end position="171"/>
    </location>
</feature>
<evidence type="ECO:0000256" key="8">
    <source>
        <dbReference type="ARBA" id="ARBA00022759"/>
    </source>
</evidence>
<evidence type="ECO:0000256" key="3">
    <source>
        <dbReference type="ARBA" id="ARBA00007823"/>
    </source>
</evidence>
<accession>A0ABQ9JNX8</accession>
<evidence type="ECO:0000256" key="6">
    <source>
        <dbReference type="ARBA" id="ARBA00022722"/>
    </source>
</evidence>
<keyword evidence="14" id="KW-1185">Reference proteome</keyword>
<dbReference type="PANTHER" id="PTHR12553:SF49">
    <property type="entry name" value="ZINC PHOSPHODIESTERASE ELAC PROTEIN 2"/>
    <property type="match status" value="1"/>
</dbReference>
<evidence type="ECO:0000256" key="7">
    <source>
        <dbReference type="ARBA" id="ARBA00022723"/>
    </source>
</evidence>
<dbReference type="Gene3D" id="3.60.15.10">
    <property type="entry name" value="Ribonuclease Z/Hydroxyacylglutathione hydrolase-like"/>
    <property type="match status" value="2"/>
</dbReference>
<evidence type="ECO:0000256" key="2">
    <source>
        <dbReference type="ARBA" id="ARBA00001947"/>
    </source>
</evidence>
<evidence type="ECO:0000313" key="13">
    <source>
        <dbReference type="EMBL" id="KAJ8979969.1"/>
    </source>
</evidence>
<dbReference type="InterPro" id="IPR027794">
    <property type="entry name" value="tRNase_Z_dom"/>
</dbReference>
<dbReference type="Pfam" id="PF23023">
    <property type="entry name" value="Anti-Pycsar_Apyc1"/>
    <property type="match status" value="1"/>
</dbReference>
<dbReference type="InterPro" id="IPR036866">
    <property type="entry name" value="RibonucZ/Hydroxyglut_hydro"/>
</dbReference>
<evidence type="ECO:0000256" key="5">
    <source>
        <dbReference type="ARBA" id="ARBA00022694"/>
    </source>
</evidence>
<dbReference type="SUPFAM" id="SSF56281">
    <property type="entry name" value="Metallo-hydrolase/oxidoreductase"/>
    <property type="match status" value="2"/>
</dbReference>
<keyword evidence="9" id="KW-0378">Hydrolase</keyword>
<reference evidence="13" key="1">
    <citation type="journal article" date="2023" name="Insect Mol. Biol.">
        <title>Genome sequencing provides insights into the evolution of gene families encoding plant cell wall-degrading enzymes in longhorned beetles.</title>
        <authorList>
            <person name="Shin N.R."/>
            <person name="Okamura Y."/>
            <person name="Kirsch R."/>
            <person name="Pauchet Y."/>
        </authorList>
    </citation>
    <scope>NUCLEOTIDE SEQUENCE</scope>
    <source>
        <strain evidence="13">MMC_N1</strain>
    </source>
</reference>
<evidence type="ECO:0000256" key="11">
    <source>
        <dbReference type="SAM" id="MobiDB-lite"/>
    </source>
</evidence>
<dbReference type="CDD" id="cd07718">
    <property type="entry name" value="RNaseZ_ELAC1_ELAC2-C-term-like_MBL-fold"/>
    <property type="match status" value="1"/>
</dbReference>
<name>A0ABQ9JNX8_9CUCU</name>
<evidence type="ECO:0000259" key="12">
    <source>
        <dbReference type="Pfam" id="PF13691"/>
    </source>
</evidence>
<protein>
    <recommendedName>
        <fullName evidence="4">ribonuclease Z</fullName>
        <ecNumber evidence="4">3.1.26.11</ecNumber>
    </recommendedName>
</protein>
<feature type="domain" description="tRNase Z endonuclease" evidence="12">
    <location>
        <begin position="2"/>
        <end position="45"/>
    </location>
</feature>
<comment type="cofactor">
    <cofactor evidence="2">
        <name>Zn(2+)</name>
        <dbReference type="ChEBI" id="CHEBI:29105"/>
    </cofactor>
</comment>
<gene>
    <name evidence="13" type="ORF">NQ317_013717</name>
</gene>
<feature type="region of interest" description="Disordered" evidence="11">
    <location>
        <begin position="141"/>
        <end position="193"/>
    </location>
</feature>
<dbReference type="PANTHER" id="PTHR12553">
    <property type="entry name" value="ZINC PHOSPHODIESTERASE ELAC PROTEIN 2"/>
    <property type="match status" value="1"/>
</dbReference>
<evidence type="ECO:0000256" key="4">
    <source>
        <dbReference type="ARBA" id="ARBA00012477"/>
    </source>
</evidence>
<organism evidence="13 14">
    <name type="scientific">Molorchus minor</name>
    <dbReference type="NCBI Taxonomy" id="1323400"/>
    <lineage>
        <taxon>Eukaryota</taxon>
        <taxon>Metazoa</taxon>
        <taxon>Ecdysozoa</taxon>
        <taxon>Arthropoda</taxon>
        <taxon>Hexapoda</taxon>
        <taxon>Insecta</taxon>
        <taxon>Pterygota</taxon>
        <taxon>Neoptera</taxon>
        <taxon>Endopterygota</taxon>
        <taxon>Coleoptera</taxon>
        <taxon>Polyphaga</taxon>
        <taxon>Cucujiformia</taxon>
        <taxon>Chrysomeloidea</taxon>
        <taxon>Cerambycidae</taxon>
        <taxon>Lamiinae</taxon>
        <taxon>Monochamini</taxon>
        <taxon>Molorchus</taxon>
    </lineage>
</organism>
<feature type="compositionally biased region" description="Basic residues" evidence="11">
    <location>
        <begin position="152"/>
        <end position="161"/>
    </location>
</feature>
<evidence type="ECO:0000256" key="9">
    <source>
        <dbReference type="ARBA" id="ARBA00022801"/>
    </source>
</evidence>
<keyword evidence="6" id="KW-0540">Nuclease</keyword>
<dbReference type="Proteomes" id="UP001162164">
    <property type="component" value="Unassembled WGS sequence"/>
</dbReference>
<comment type="catalytic activity">
    <reaction evidence="1">
        <text>Endonucleolytic cleavage of RNA, removing extra 3' nucleotides from tRNA precursor, generating 3' termini of tRNAs. A 3'-hydroxy group is left at the tRNA terminus and a 5'-phosphoryl group is left at the trailer molecule.</text>
        <dbReference type="EC" id="3.1.26.11"/>
    </reaction>
</comment>
<evidence type="ECO:0000313" key="14">
    <source>
        <dbReference type="Proteomes" id="UP001162164"/>
    </source>
</evidence>
<dbReference type="Pfam" id="PF13691">
    <property type="entry name" value="Lactamase_B_4"/>
    <property type="match status" value="1"/>
</dbReference>
<evidence type="ECO:0000256" key="1">
    <source>
        <dbReference type="ARBA" id="ARBA00000402"/>
    </source>
</evidence>
<proteinExistence type="inferred from homology"/>